<dbReference type="AlphaFoldDB" id="A0A1E3QT50"/>
<dbReference type="PANTHER" id="PTHR36168:SF1">
    <property type="entry name" value="ORC1-LIKE AAA ATPASE DOMAIN-CONTAINING PROTEIN"/>
    <property type="match status" value="1"/>
</dbReference>
<keyword evidence="6" id="KW-1185">Reference proteome</keyword>
<evidence type="ECO:0000256" key="2">
    <source>
        <dbReference type="SAM" id="MobiDB-lite"/>
    </source>
</evidence>
<name>A0A1E3QT50_9ASCO</name>
<evidence type="ECO:0000259" key="3">
    <source>
        <dbReference type="Pfam" id="PF01637"/>
    </source>
</evidence>
<dbReference type="EMBL" id="KV454429">
    <property type="protein sequence ID" value="ODQ80886.1"/>
    <property type="molecule type" value="Genomic_DNA"/>
</dbReference>
<dbReference type="InterPro" id="IPR027417">
    <property type="entry name" value="P-loop_NTPase"/>
</dbReference>
<evidence type="ECO:0000259" key="4">
    <source>
        <dbReference type="Pfam" id="PF24913"/>
    </source>
</evidence>
<dbReference type="InterPro" id="IPR011579">
    <property type="entry name" value="ATPase_dom"/>
</dbReference>
<sequence>MPLLLRPIARARVGLRFIPFSKPTSSQLRHFHVTLPQLMNPLLPFESIIDELNNQDLEEDNKKLKQKNKKFEIEYAATQRSVGMTITKPPSVSGGGSGSGNGDGKGSGSKDDPNHEMSEKKKKSEERKKKWADRLKRLNSFFFKCLETAGITLSSVVILGLAGFTYHRVYYTHVLDKIDSAFDVGDPAFELTMHKRSNSNGENWIDRPQQKLLDDIVNGKITGRYFLLIGEKGTGKTSILLESMRKVKGCNCTFIDAHSDPEILRIRLGRAIKFEYHEDYIGSLFSIKGPRDTTALLDIERAFNKMEEVAVERVKRTKKPMVVVINNAHLIKADEEGDKIVELLQHKAESLSGSGLVTIIFNSDDYWLYERLKQKGTRLDVINVRDLSRAESIEALQISRDRHYTNDKLDAELANKVYDMIGGRPQHLAQVARRSDILNACNEIIDREKTWVLNQCGLLGMDMDDDVMESGKFSTSAMLLVKALVELDKERVITVSKNQDGPDETFIEHKLPELPLWRARQIMTRGDYIQHYDNLNIFTIDSHSQVKADSVPMMRAFHEIATQPGFDKLLEETCQRVSDIESLGRTREIVAKDLILGGNYKVKAGRDNNPKFSYEISMEDYSGDGDNDDIMMEDLGKKREVWQTRLNALNNWYVAPANVEPDILDIDRDNDPADDSNREPEAPAA</sequence>
<dbReference type="Gene3D" id="3.40.50.300">
    <property type="entry name" value="P-loop containing nucleotide triphosphate hydrolases"/>
    <property type="match status" value="1"/>
</dbReference>
<dbReference type="InterPro" id="IPR056808">
    <property type="entry name" value="HTH_AAA"/>
</dbReference>
<feature type="domain" description="ATPase" evidence="3">
    <location>
        <begin position="227"/>
        <end position="431"/>
    </location>
</feature>
<proteinExistence type="predicted"/>
<dbReference type="STRING" id="984486.A0A1E3QT50"/>
<organism evidence="5 6">
    <name type="scientific">Babjeviella inositovora NRRL Y-12698</name>
    <dbReference type="NCBI Taxonomy" id="984486"/>
    <lineage>
        <taxon>Eukaryota</taxon>
        <taxon>Fungi</taxon>
        <taxon>Dikarya</taxon>
        <taxon>Ascomycota</taxon>
        <taxon>Saccharomycotina</taxon>
        <taxon>Pichiomycetes</taxon>
        <taxon>Serinales incertae sedis</taxon>
        <taxon>Babjeviella</taxon>
    </lineage>
</organism>
<protein>
    <submittedName>
        <fullName evidence="5">Uncharacterized protein</fullName>
    </submittedName>
</protein>
<feature type="coiled-coil region" evidence="1">
    <location>
        <begin position="54"/>
        <end position="81"/>
    </location>
</feature>
<gene>
    <name evidence="5" type="ORF">BABINDRAFT_161075</name>
</gene>
<feature type="compositionally biased region" description="Basic and acidic residues" evidence="2">
    <location>
        <begin position="108"/>
        <end position="129"/>
    </location>
</feature>
<reference evidence="6" key="1">
    <citation type="submission" date="2016-05" db="EMBL/GenBank/DDBJ databases">
        <title>Comparative genomics of biotechnologically important yeasts.</title>
        <authorList>
            <consortium name="DOE Joint Genome Institute"/>
            <person name="Riley R."/>
            <person name="Haridas S."/>
            <person name="Wolfe K.H."/>
            <person name="Lopes M.R."/>
            <person name="Hittinger C.T."/>
            <person name="Goker M."/>
            <person name="Salamov A."/>
            <person name="Wisecaver J."/>
            <person name="Long T.M."/>
            <person name="Aerts A.L."/>
            <person name="Barry K."/>
            <person name="Choi C."/>
            <person name="Clum A."/>
            <person name="Coughlan A.Y."/>
            <person name="Deshpande S."/>
            <person name="Douglass A.P."/>
            <person name="Hanson S.J."/>
            <person name="Klenk H.-P."/>
            <person name="Labutti K."/>
            <person name="Lapidus A."/>
            <person name="Lindquist E."/>
            <person name="Lipzen A."/>
            <person name="Meier-Kolthoff J.P."/>
            <person name="Ohm R.A."/>
            <person name="Otillar R.P."/>
            <person name="Pangilinan J."/>
            <person name="Peng Y."/>
            <person name="Rokas A."/>
            <person name="Rosa C.A."/>
            <person name="Scheuner C."/>
            <person name="Sibirny A.A."/>
            <person name="Slot J.C."/>
            <person name="Stielow J.B."/>
            <person name="Sun H."/>
            <person name="Kurtzman C.P."/>
            <person name="Blackwell M."/>
            <person name="Grigoriev I.V."/>
            <person name="Jeffries T.W."/>
        </authorList>
    </citation>
    <scope>NUCLEOTIDE SEQUENCE [LARGE SCALE GENOMIC DNA]</scope>
    <source>
        <strain evidence="6">NRRL Y-12698</strain>
    </source>
</reference>
<dbReference type="Proteomes" id="UP000094336">
    <property type="component" value="Unassembled WGS sequence"/>
</dbReference>
<dbReference type="Pfam" id="PF01637">
    <property type="entry name" value="ATPase_2"/>
    <property type="match status" value="1"/>
</dbReference>
<feature type="compositionally biased region" description="Basic and acidic residues" evidence="2">
    <location>
        <begin position="665"/>
        <end position="685"/>
    </location>
</feature>
<evidence type="ECO:0000313" key="5">
    <source>
        <dbReference type="EMBL" id="ODQ80886.1"/>
    </source>
</evidence>
<feature type="domain" description="AAA protein C-terminal winged helix" evidence="4">
    <location>
        <begin position="454"/>
        <end position="581"/>
    </location>
</feature>
<dbReference type="OrthoDB" id="511599at2759"/>
<feature type="region of interest" description="Disordered" evidence="2">
    <location>
        <begin position="84"/>
        <end position="129"/>
    </location>
</feature>
<dbReference type="PANTHER" id="PTHR36168">
    <property type="entry name" value="CHROMOSOME 1, WHOLE GENOME SHOTGUN SEQUENCE"/>
    <property type="match status" value="1"/>
</dbReference>
<keyword evidence="1" id="KW-0175">Coiled coil</keyword>
<evidence type="ECO:0000256" key="1">
    <source>
        <dbReference type="SAM" id="Coils"/>
    </source>
</evidence>
<dbReference type="RefSeq" id="XP_018986214.1">
    <property type="nucleotide sequence ID" value="XM_019128636.1"/>
</dbReference>
<dbReference type="Pfam" id="PF24913">
    <property type="entry name" value="WHD_AAA_fung"/>
    <property type="match status" value="1"/>
</dbReference>
<dbReference type="SUPFAM" id="SSF52540">
    <property type="entry name" value="P-loop containing nucleoside triphosphate hydrolases"/>
    <property type="match status" value="1"/>
</dbReference>
<accession>A0A1E3QT50</accession>
<feature type="compositionally biased region" description="Gly residues" evidence="2">
    <location>
        <begin position="93"/>
        <end position="107"/>
    </location>
</feature>
<feature type="region of interest" description="Disordered" evidence="2">
    <location>
        <begin position="663"/>
        <end position="685"/>
    </location>
</feature>
<dbReference type="GeneID" id="30146489"/>
<evidence type="ECO:0000313" key="6">
    <source>
        <dbReference type="Proteomes" id="UP000094336"/>
    </source>
</evidence>